<dbReference type="PANTHER" id="PTHR43792">
    <property type="entry name" value="GNAT FAMILY, PUTATIVE (AFU_ORTHOLOGUE AFUA_3G00765)-RELATED-RELATED"/>
    <property type="match status" value="1"/>
</dbReference>
<gene>
    <name evidence="2" type="ORF">ACFP57_08940</name>
</gene>
<dbReference type="RefSeq" id="WP_343884706.1">
    <property type="nucleotide sequence ID" value="NZ_BAAAKI010000003.1"/>
</dbReference>
<evidence type="ECO:0000259" key="1">
    <source>
        <dbReference type="PROSITE" id="PS51186"/>
    </source>
</evidence>
<proteinExistence type="predicted"/>
<dbReference type="InterPro" id="IPR000182">
    <property type="entry name" value="GNAT_dom"/>
</dbReference>
<dbReference type="SUPFAM" id="SSF55729">
    <property type="entry name" value="Acyl-CoA N-acyltransferases (Nat)"/>
    <property type="match status" value="1"/>
</dbReference>
<keyword evidence="3" id="KW-1185">Reference proteome</keyword>
<comment type="caution">
    <text evidence="2">The sequence shown here is derived from an EMBL/GenBank/DDBJ whole genome shotgun (WGS) entry which is preliminary data.</text>
</comment>
<dbReference type="EMBL" id="JBHSUA010000018">
    <property type="protein sequence ID" value="MFC6397101.1"/>
    <property type="molecule type" value="Genomic_DNA"/>
</dbReference>
<evidence type="ECO:0000313" key="3">
    <source>
        <dbReference type="Proteomes" id="UP001596266"/>
    </source>
</evidence>
<dbReference type="Proteomes" id="UP001596266">
    <property type="component" value="Unassembled WGS sequence"/>
</dbReference>
<dbReference type="Pfam" id="PF13302">
    <property type="entry name" value="Acetyltransf_3"/>
    <property type="match status" value="1"/>
</dbReference>
<reference evidence="3" key="1">
    <citation type="journal article" date="2019" name="Int. J. Syst. Evol. Microbiol.">
        <title>The Global Catalogue of Microorganisms (GCM) 10K type strain sequencing project: providing services to taxonomists for standard genome sequencing and annotation.</title>
        <authorList>
            <consortium name="The Broad Institute Genomics Platform"/>
            <consortium name="The Broad Institute Genome Sequencing Center for Infectious Disease"/>
            <person name="Wu L."/>
            <person name="Ma J."/>
        </authorList>
    </citation>
    <scope>NUCLEOTIDE SEQUENCE [LARGE SCALE GENOMIC DNA]</scope>
    <source>
        <strain evidence="3">CGMCC 1.15277</strain>
    </source>
</reference>
<name>A0ABW1X1S1_9ACTN</name>
<dbReference type="InterPro" id="IPR051531">
    <property type="entry name" value="N-acetyltransferase"/>
</dbReference>
<dbReference type="Gene3D" id="3.40.630.30">
    <property type="match status" value="1"/>
</dbReference>
<feature type="domain" description="N-acetyltransferase" evidence="1">
    <location>
        <begin position="8"/>
        <end position="169"/>
    </location>
</feature>
<organism evidence="2 3">
    <name type="scientific">Luteococcus sanguinis</name>
    <dbReference type="NCBI Taxonomy" id="174038"/>
    <lineage>
        <taxon>Bacteria</taxon>
        <taxon>Bacillati</taxon>
        <taxon>Actinomycetota</taxon>
        <taxon>Actinomycetes</taxon>
        <taxon>Propionibacteriales</taxon>
        <taxon>Propionibacteriaceae</taxon>
        <taxon>Luteococcus</taxon>
    </lineage>
</organism>
<dbReference type="InterPro" id="IPR016181">
    <property type="entry name" value="Acyl_CoA_acyltransferase"/>
</dbReference>
<dbReference type="PANTHER" id="PTHR43792:SF1">
    <property type="entry name" value="N-ACETYLTRANSFERASE DOMAIN-CONTAINING PROTEIN"/>
    <property type="match status" value="1"/>
</dbReference>
<dbReference type="PROSITE" id="PS51186">
    <property type="entry name" value="GNAT"/>
    <property type="match status" value="1"/>
</dbReference>
<sequence length="248" mass="27296">MRLRTPRLLLRPVEQADASDWLAMNQQPGVLRFISSSAPRLAETEASIARILAGARLHHGYGNWSAFDSEDAFAGWFHLRPGGPDHDDILDPELGYRLRPEYWGQGLATEGSRALLEYAFGELGVASVHAETMVVNAGSRRVMEKLGMVADEFFAWAVEDEVPGAAEGEVRYRIGVVDWLDANRSARDALRHMQQAALVAHRGGVLGAAETLDALRRVGMELARIELDQTKASDDLVRRLATQVGVLL</sequence>
<evidence type="ECO:0000313" key="2">
    <source>
        <dbReference type="EMBL" id="MFC6397101.1"/>
    </source>
</evidence>
<protein>
    <submittedName>
        <fullName evidence="2">GNAT family N-acetyltransferase</fullName>
    </submittedName>
</protein>
<accession>A0ABW1X1S1</accession>